<accession>A0A3Q7XD41</accession>
<reference evidence="1" key="1">
    <citation type="journal article" date="2013" name="Nat. Biotechnol.">
        <title>Draft genome sequence of chickpea (Cicer arietinum) provides a resource for trait improvement.</title>
        <authorList>
            <person name="Varshney R.K."/>
            <person name="Song C."/>
            <person name="Saxena R.K."/>
            <person name="Azam S."/>
            <person name="Yu S."/>
            <person name="Sharpe A.G."/>
            <person name="Cannon S."/>
            <person name="Baek J."/>
            <person name="Rosen B.D."/>
            <person name="Tar'an B."/>
            <person name="Millan T."/>
            <person name="Zhang X."/>
            <person name="Ramsay L.D."/>
            <person name="Iwata A."/>
            <person name="Wang Y."/>
            <person name="Nelson W."/>
            <person name="Farmer A.D."/>
            <person name="Gaur P.M."/>
            <person name="Soderlund C."/>
            <person name="Penmetsa R.V."/>
            <person name="Xu C."/>
            <person name="Bharti A.K."/>
            <person name="He W."/>
            <person name="Winter P."/>
            <person name="Zhao S."/>
            <person name="Hane J.K."/>
            <person name="Carrasquilla-Garcia N."/>
            <person name="Condie J.A."/>
            <person name="Upadhyaya H.D."/>
            <person name="Luo M.C."/>
            <person name="Thudi M."/>
            <person name="Gowda C.L."/>
            <person name="Singh N.P."/>
            <person name="Lichtenzveig J."/>
            <person name="Gali K.K."/>
            <person name="Rubio J."/>
            <person name="Nadarajan N."/>
            <person name="Dolezel J."/>
            <person name="Bansal K.C."/>
            <person name="Xu X."/>
            <person name="Edwards D."/>
            <person name="Zhang G."/>
            <person name="Kahl G."/>
            <person name="Gil J."/>
            <person name="Singh K.B."/>
            <person name="Datta S.K."/>
            <person name="Jackson S.A."/>
            <person name="Wang J."/>
            <person name="Cook D.R."/>
        </authorList>
    </citation>
    <scope>NUCLEOTIDE SEQUENCE [LARGE SCALE GENOMIC DNA]</scope>
    <source>
        <strain evidence="1">cv. CDC Frontier</strain>
    </source>
</reference>
<dbReference type="PANTHER" id="PTHR34222">
    <property type="entry name" value="GAG_PRE-INTEGRS DOMAIN-CONTAINING PROTEIN"/>
    <property type="match status" value="1"/>
</dbReference>
<organism evidence="1 2">
    <name type="scientific">Cicer arietinum</name>
    <name type="common">Chickpea</name>
    <name type="synonym">Garbanzo</name>
    <dbReference type="NCBI Taxonomy" id="3827"/>
    <lineage>
        <taxon>Eukaryota</taxon>
        <taxon>Viridiplantae</taxon>
        <taxon>Streptophyta</taxon>
        <taxon>Embryophyta</taxon>
        <taxon>Tracheophyta</taxon>
        <taxon>Spermatophyta</taxon>
        <taxon>Magnoliopsida</taxon>
        <taxon>eudicotyledons</taxon>
        <taxon>Gunneridae</taxon>
        <taxon>Pentapetalae</taxon>
        <taxon>rosids</taxon>
        <taxon>fabids</taxon>
        <taxon>Fabales</taxon>
        <taxon>Fabaceae</taxon>
        <taxon>Papilionoideae</taxon>
        <taxon>50 kb inversion clade</taxon>
        <taxon>NPAAA clade</taxon>
        <taxon>Hologalegina</taxon>
        <taxon>IRL clade</taxon>
        <taxon>Cicereae</taxon>
        <taxon>Cicer</taxon>
    </lineage>
</organism>
<dbReference type="PROSITE" id="PS51257">
    <property type="entry name" value="PROKAR_LIPOPROTEIN"/>
    <property type="match status" value="1"/>
</dbReference>
<dbReference type="AlphaFoldDB" id="A0A3Q7XD41"/>
<evidence type="ECO:0000313" key="1">
    <source>
        <dbReference type="Proteomes" id="UP000087171"/>
    </source>
</evidence>
<dbReference type="PANTHER" id="PTHR34222:SF99">
    <property type="entry name" value="PROTEIN, PUTATIVE-RELATED"/>
    <property type="match status" value="1"/>
</dbReference>
<evidence type="ECO:0000313" key="2">
    <source>
        <dbReference type="RefSeq" id="XP_027191449.1"/>
    </source>
</evidence>
<reference evidence="2" key="2">
    <citation type="submission" date="2025-08" db="UniProtKB">
        <authorList>
            <consortium name="RefSeq"/>
        </authorList>
    </citation>
    <scope>IDENTIFICATION</scope>
    <source>
        <tissue evidence="2">Etiolated seedlings</tissue>
    </source>
</reference>
<protein>
    <submittedName>
        <fullName evidence="2">Uncharacterized protein LOC105852319 isoform X1</fullName>
    </submittedName>
</protein>
<sequence length="210" mass="23995">MNLKKISDEPFNFRPILPCSSSLTGCCDTFTTVSQYRDHNLILSFLQGLNDNYYAIRSQILLVDPLPPLTNIYSMILQQERQLNVGNNRILCDPTILAVDTRNSSAKYFPGKPKPNFKPNFGKHHNPRLFTNCKKTNHTIDKCFFLHGFPLRYQTKKVVNTKVAHSKKGISLNQRKYILELFNDMGLLHCKPASTHMLPNLKLSKDDGSP</sequence>
<gene>
    <name evidence="2" type="primary">LOC105852319</name>
</gene>
<dbReference type="OrthoDB" id="1750137at2759"/>
<name>A0A3Q7XD41_CICAR</name>
<dbReference type="RefSeq" id="XP_027191449.1">
    <property type="nucleotide sequence ID" value="XM_027335648.1"/>
</dbReference>
<keyword evidence="1" id="KW-1185">Reference proteome</keyword>
<dbReference type="Proteomes" id="UP000087171">
    <property type="component" value="Chromosome Ca6"/>
</dbReference>
<proteinExistence type="predicted"/>